<dbReference type="GO" id="GO:0022857">
    <property type="term" value="F:transmembrane transporter activity"/>
    <property type="evidence" value="ECO:0007669"/>
    <property type="project" value="InterPro"/>
</dbReference>
<protein>
    <submittedName>
        <fullName evidence="8">MFS transporter</fullName>
    </submittedName>
</protein>
<feature type="transmembrane region" description="Helical" evidence="7">
    <location>
        <begin position="78"/>
        <end position="96"/>
    </location>
</feature>
<comment type="subcellular location">
    <subcellularLocation>
        <location evidence="1">Cell membrane</location>
        <topology evidence="1">Multi-pass membrane protein</topology>
    </subcellularLocation>
</comment>
<feature type="transmembrane region" description="Helical" evidence="7">
    <location>
        <begin position="334"/>
        <end position="354"/>
    </location>
</feature>
<proteinExistence type="inferred from homology"/>
<feature type="transmembrane region" description="Helical" evidence="7">
    <location>
        <begin position="45"/>
        <end position="66"/>
    </location>
</feature>
<feature type="transmembrane region" description="Helical" evidence="7">
    <location>
        <begin position="274"/>
        <end position="292"/>
    </location>
</feature>
<dbReference type="PANTHER" id="PTHR23514:SF3">
    <property type="entry name" value="BYPASS OF STOP CODON PROTEIN 6"/>
    <property type="match status" value="1"/>
</dbReference>
<dbReference type="Proteomes" id="UP000516046">
    <property type="component" value="Chromosome"/>
</dbReference>
<keyword evidence="3" id="KW-0813">Transport</keyword>
<feature type="transmembrane region" description="Helical" evidence="7">
    <location>
        <begin position="248"/>
        <end position="267"/>
    </location>
</feature>
<dbReference type="Gene3D" id="1.20.1250.20">
    <property type="entry name" value="MFS general substrate transporter like domains"/>
    <property type="match status" value="2"/>
</dbReference>
<accession>A0A7G9WEU6</accession>
<evidence type="ECO:0000313" key="9">
    <source>
        <dbReference type="Proteomes" id="UP000516046"/>
    </source>
</evidence>
<feature type="transmembrane region" description="Helical" evidence="7">
    <location>
        <begin position="298"/>
        <end position="322"/>
    </location>
</feature>
<evidence type="ECO:0000313" key="8">
    <source>
        <dbReference type="EMBL" id="QNO17208.1"/>
    </source>
</evidence>
<feature type="transmembrane region" description="Helical" evidence="7">
    <location>
        <begin position="102"/>
        <end position="121"/>
    </location>
</feature>
<reference evidence="8 9" key="1">
    <citation type="submission" date="2020-08" db="EMBL/GenBank/DDBJ databases">
        <authorList>
            <person name="Ren C."/>
            <person name="Gu Y."/>
            <person name="Xu Y."/>
        </authorList>
    </citation>
    <scope>NUCLEOTIDE SEQUENCE [LARGE SCALE GENOMIC DNA]</scope>
    <source>
        <strain evidence="8 9">LBM18003</strain>
    </source>
</reference>
<dbReference type="RefSeq" id="WP_212506277.1">
    <property type="nucleotide sequence ID" value="NZ_CP060696.1"/>
</dbReference>
<dbReference type="GO" id="GO:0005886">
    <property type="term" value="C:plasma membrane"/>
    <property type="evidence" value="ECO:0007669"/>
    <property type="project" value="UniProtKB-SubCell"/>
</dbReference>
<keyword evidence="5 7" id="KW-1133">Transmembrane helix</keyword>
<keyword evidence="6 7" id="KW-0472">Membrane</keyword>
<gene>
    <name evidence="8" type="ORF">H6X83_09635</name>
</gene>
<feature type="transmembrane region" description="Helical" evidence="7">
    <location>
        <begin position="167"/>
        <end position="188"/>
    </location>
</feature>
<comment type="similarity">
    <text evidence="2">Belongs to the major facilitator superfamily.</text>
</comment>
<feature type="transmembrane region" description="Helical" evidence="7">
    <location>
        <begin position="366"/>
        <end position="385"/>
    </location>
</feature>
<keyword evidence="4 7" id="KW-0812">Transmembrane</keyword>
<evidence type="ECO:0000256" key="2">
    <source>
        <dbReference type="ARBA" id="ARBA00008335"/>
    </source>
</evidence>
<dbReference type="Pfam" id="PF07690">
    <property type="entry name" value="MFS_1"/>
    <property type="match status" value="1"/>
</dbReference>
<feature type="transmembrane region" description="Helical" evidence="7">
    <location>
        <begin position="209"/>
        <end position="228"/>
    </location>
</feature>
<dbReference type="InterPro" id="IPR051788">
    <property type="entry name" value="MFS_Transporter"/>
</dbReference>
<feature type="transmembrane region" description="Helical" evidence="7">
    <location>
        <begin position="142"/>
        <end position="161"/>
    </location>
</feature>
<dbReference type="AlphaFoldDB" id="A0A7G9WEU6"/>
<evidence type="ECO:0000256" key="4">
    <source>
        <dbReference type="ARBA" id="ARBA00022692"/>
    </source>
</evidence>
<dbReference type="InterPro" id="IPR036259">
    <property type="entry name" value="MFS_trans_sf"/>
</dbReference>
<dbReference type="InterPro" id="IPR011701">
    <property type="entry name" value="MFS"/>
</dbReference>
<evidence type="ECO:0000256" key="1">
    <source>
        <dbReference type="ARBA" id="ARBA00004651"/>
    </source>
</evidence>
<dbReference type="EMBL" id="CP060696">
    <property type="protein sequence ID" value="QNO17208.1"/>
    <property type="molecule type" value="Genomic_DNA"/>
</dbReference>
<organism evidence="8 9">
    <name type="scientific">Caproicibacterium amylolyticum</name>
    <dbReference type="NCBI Taxonomy" id="2766537"/>
    <lineage>
        <taxon>Bacteria</taxon>
        <taxon>Bacillati</taxon>
        <taxon>Bacillota</taxon>
        <taxon>Clostridia</taxon>
        <taxon>Eubacteriales</taxon>
        <taxon>Oscillospiraceae</taxon>
        <taxon>Caproicibacterium</taxon>
    </lineage>
</organism>
<keyword evidence="9" id="KW-1185">Reference proteome</keyword>
<evidence type="ECO:0000256" key="6">
    <source>
        <dbReference type="ARBA" id="ARBA00023136"/>
    </source>
</evidence>
<dbReference type="PANTHER" id="PTHR23514">
    <property type="entry name" value="BYPASS OF STOP CODON PROTEIN 6"/>
    <property type="match status" value="1"/>
</dbReference>
<evidence type="ECO:0000256" key="5">
    <source>
        <dbReference type="ARBA" id="ARBA00022989"/>
    </source>
</evidence>
<sequence>MHSTYRHTRRACYLGYLTQGIVNSLAPLLFTIFQDNYHISFSQLSQLILLNFGTQLVMDFFSVCFVDRIGIKRCIIGSHLAAACGLVLMGILPNLIDPFTGLSISMVICAMGSGLIEDLVSPILDSLPMGQKTSSMSMLHSFCCWGQVAVIAGTTLGLHFIGGHFWFLLPLLWALVPLVNLVRFLRVPMPPAVPPEEKIPIGSILHSKLFLLCMLLILCAGAADLSMSQWSSLFAERGLGVPKVAGDLLGPCLFSVLAGTGRLLYGLFGKKINLHYALLGCSVLCVICYLLTSLAPYPLLSLLGCAFCGLSVSLMWPGLYSLAARYFHNGGTSMFGMLAVCGDIGCSLGPWLTGLAGAGDAGLKNGLLMATVFPIIMSLGMLCFCKRAGCRRK</sequence>
<feature type="transmembrane region" description="Helical" evidence="7">
    <location>
        <begin position="12"/>
        <end position="33"/>
    </location>
</feature>
<name>A0A7G9WEU6_9FIRM</name>
<evidence type="ECO:0000256" key="7">
    <source>
        <dbReference type="SAM" id="Phobius"/>
    </source>
</evidence>
<dbReference type="SUPFAM" id="SSF103473">
    <property type="entry name" value="MFS general substrate transporter"/>
    <property type="match status" value="1"/>
</dbReference>
<evidence type="ECO:0000256" key="3">
    <source>
        <dbReference type="ARBA" id="ARBA00022448"/>
    </source>
</evidence>
<dbReference type="KEGG" id="caml:H6X83_09635"/>